<feature type="transmembrane region" description="Helical" evidence="6">
    <location>
        <begin position="80"/>
        <end position="103"/>
    </location>
</feature>
<proteinExistence type="predicted"/>
<dbReference type="EMBL" id="JANIEX010000564">
    <property type="protein sequence ID" value="KAJ3565515.1"/>
    <property type="molecule type" value="Genomic_DNA"/>
</dbReference>
<feature type="region of interest" description="Disordered" evidence="5">
    <location>
        <begin position="415"/>
        <end position="440"/>
    </location>
</feature>
<dbReference type="Proteomes" id="UP001213000">
    <property type="component" value="Unassembled WGS sequence"/>
</dbReference>
<feature type="transmembrane region" description="Helical" evidence="6">
    <location>
        <begin position="312"/>
        <end position="332"/>
    </location>
</feature>
<protein>
    <recommendedName>
        <fullName evidence="7">EamA domain-containing protein</fullName>
    </recommendedName>
</protein>
<feature type="transmembrane region" description="Helical" evidence="6">
    <location>
        <begin position="181"/>
        <end position="199"/>
    </location>
</feature>
<feature type="transmembrane region" description="Helical" evidence="6">
    <location>
        <begin position="211"/>
        <end position="229"/>
    </location>
</feature>
<keyword evidence="4 6" id="KW-0472">Membrane</keyword>
<evidence type="ECO:0000256" key="5">
    <source>
        <dbReference type="SAM" id="MobiDB-lite"/>
    </source>
</evidence>
<evidence type="ECO:0000313" key="9">
    <source>
        <dbReference type="Proteomes" id="UP001213000"/>
    </source>
</evidence>
<evidence type="ECO:0000256" key="1">
    <source>
        <dbReference type="ARBA" id="ARBA00004141"/>
    </source>
</evidence>
<evidence type="ECO:0000256" key="2">
    <source>
        <dbReference type="ARBA" id="ARBA00022692"/>
    </source>
</evidence>
<reference evidence="8" key="1">
    <citation type="submission" date="2022-07" db="EMBL/GenBank/DDBJ databases">
        <title>Genome Sequence of Leucocoprinus birnbaumii.</title>
        <authorList>
            <person name="Buettner E."/>
        </authorList>
    </citation>
    <scope>NUCLEOTIDE SEQUENCE</scope>
    <source>
        <strain evidence="8">VT141</strain>
    </source>
</reference>
<evidence type="ECO:0000256" key="4">
    <source>
        <dbReference type="ARBA" id="ARBA00023136"/>
    </source>
</evidence>
<dbReference type="InterPro" id="IPR000620">
    <property type="entry name" value="EamA_dom"/>
</dbReference>
<dbReference type="InterPro" id="IPR037185">
    <property type="entry name" value="EmrE-like"/>
</dbReference>
<keyword evidence="9" id="KW-1185">Reference proteome</keyword>
<sequence length="440" mass="47950">MSRTAVRSNSCSPPLSTQPKRLSALMSNSYGYTALDTDRTDLTLAQESGVRDELLDKEPGMTYRKWGKARKVVEIAREAYLRNIGLLLVIGSQLLLSIVNVAVKKLNGINPPVTALQLIVVRMAITWVCSIVYMFSTGVPDPLRGPEGVRLLLVFRGVSGFFGLFGTYFSLQYLSLSDATVITFLAPLCTAAAGAVFLAETFSLKEAFAGFGSLIGVVLIARPPFIFGGRNEETDMDSSLGEVTPEQRLMAVGVALIGVLGATGAYTSLRAIGKRAHPLHSLVMFSFYSVVVASIGMIATKTPFILPTRLEWLAMLTMIGIFGFFAQARFRLTLVPYTPLTHTASGIYSQIVFATIFERMFFESVPSILSIVGTLIILFCALYVALTKKSTPSSAEEAELKVISLRDPEADSLERGLLERHSEDNEAEKRLQGDSSVNRD</sequence>
<feature type="transmembrane region" description="Helical" evidence="6">
    <location>
        <begin position="281"/>
        <end position="300"/>
    </location>
</feature>
<accession>A0AAD5YPU2</accession>
<dbReference type="PANTHER" id="PTHR22911">
    <property type="entry name" value="ACYL-MALONYL CONDENSING ENZYME-RELATED"/>
    <property type="match status" value="1"/>
</dbReference>
<dbReference type="Pfam" id="PF00892">
    <property type="entry name" value="EamA"/>
    <property type="match status" value="1"/>
</dbReference>
<name>A0AAD5YPU2_9AGAR</name>
<dbReference type="PANTHER" id="PTHR22911:SF6">
    <property type="entry name" value="SOLUTE CARRIER FAMILY 35 MEMBER G1"/>
    <property type="match status" value="1"/>
</dbReference>
<evidence type="ECO:0000256" key="3">
    <source>
        <dbReference type="ARBA" id="ARBA00022989"/>
    </source>
</evidence>
<dbReference type="AlphaFoldDB" id="A0AAD5YPU2"/>
<comment type="subcellular location">
    <subcellularLocation>
        <location evidence="1">Membrane</location>
        <topology evidence="1">Multi-pass membrane protein</topology>
    </subcellularLocation>
</comment>
<dbReference type="SUPFAM" id="SSF103481">
    <property type="entry name" value="Multidrug resistance efflux transporter EmrE"/>
    <property type="match status" value="2"/>
</dbReference>
<keyword evidence="3 6" id="KW-1133">Transmembrane helix</keyword>
<comment type="caution">
    <text evidence="8">The sequence shown here is derived from an EMBL/GenBank/DDBJ whole genome shotgun (WGS) entry which is preliminary data.</text>
</comment>
<evidence type="ECO:0000313" key="8">
    <source>
        <dbReference type="EMBL" id="KAJ3565515.1"/>
    </source>
</evidence>
<evidence type="ECO:0000259" key="7">
    <source>
        <dbReference type="Pfam" id="PF00892"/>
    </source>
</evidence>
<feature type="transmembrane region" description="Helical" evidence="6">
    <location>
        <begin position="368"/>
        <end position="386"/>
    </location>
</feature>
<feature type="transmembrane region" description="Helical" evidence="6">
    <location>
        <begin position="148"/>
        <end position="169"/>
    </location>
</feature>
<organism evidence="8 9">
    <name type="scientific">Leucocoprinus birnbaumii</name>
    <dbReference type="NCBI Taxonomy" id="56174"/>
    <lineage>
        <taxon>Eukaryota</taxon>
        <taxon>Fungi</taxon>
        <taxon>Dikarya</taxon>
        <taxon>Basidiomycota</taxon>
        <taxon>Agaricomycotina</taxon>
        <taxon>Agaricomycetes</taxon>
        <taxon>Agaricomycetidae</taxon>
        <taxon>Agaricales</taxon>
        <taxon>Agaricineae</taxon>
        <taxon>Agaricaceae</taxon>
        <taxon>Leucocoprinus</taxon>
    </lineage>
</organism>
<evidence type="ECO:0000256" key="6">
    <source>
        <dbReference type="SAM" id="Phobius"/>
    </source>
</evidence>
<feature type="transmembrane region" description="Helical" evidence="6">
    <location>
        <begin position="249"/>
        <end position="269"/>
    </location>
</feature>
<feature type="domain" description="EamA" evidence="7">
    <location>
        <begin position="84"/>
        <end position="221"/>
    </location>
</feature>
<dbReference type="GO" id="GO:0016020">
    <property type="term" value="C:membrane"/>
    <property type="evidence" value="ECO:0007669"/>
    <property type="project" value="UniProtKB-SubCell"/>
</dbReference>
<feature type="transmembrane region" description="Helical" evidence="6">
    <location>
        <begin position="115"/>
        <end position="136"/>
    </location>
</feature>
<gene>
    <name evidence="8" type="ORF">NP233_g7579</name>
</gene>
<keyword evidence="2 6" id="KW-0812">Transmembrane</keyword>